<keyword evidence="7" id="KW-0456">Lyase</keyword>
<dbReference type="InterPro" id="IPR005000">
    <property type="entry name" value="Aldolase/citrate-lyase_domain"/>
</dbReference>
<evidence type="ECO:0000313" key="8">
    <source>
        <dbReference type="Proteomes" id="UP000266915"/>
    </source>
</evidence>
<gene>
    <name evidence="7" type="ORF">EDD42_2268</name>
</gene>
<comment type="caution">
    <text evidence="7">The sequence shown here is derived from an EMBL/GenBank/DDBJ whole genome shotgun (WGS) entry which is preliminary data.</text>
</comment>
<dbReference type="SUPFAM" id="SSF51621">
    <property type="entry name" value="Phosphoenolpyruvate/pyruvate domain"/>
    <property type="match status" value="1"/>
</dbReference>
<sequence>MLGCIVTGAAFDLGPAILFVPADRPDRFDKAAARADAVILDLEDAVAPADKPAARRAIADHPLDPSRTVVRIDPAGTVEFDDDVAALADTDYRTVMLAKTETTAALDRLVDAIPDVRIIALCETAAGVVQAPAFAAHPAVVALMWGSEDLIASLGGTSSRGADGRYRDVVRQARSSVLLAAGAAGVAAIDAVHLDIDDLDGLADEAADAAAVGCIASACIHPGQVPTVRAAYRPDPRSVEAARTLLDAAVGAAGVFRHEGRMVDEPLLRHARLVLARAQMSVDPR</sequence>
<dbReference type="PANTHER" id="PTHR32308">
    <property type="entry name" value="LYASE BETA SUBUNIT, PUTATIVE (AFU_ORTHOLOGUE AFUA_4G13030)-RELATED"/>
    <property type="match status" value="1"/>
</dbReference>
<reference evidence="7 8" key="1">
    <citation type="submission" date="2018-11" db="EMBL/GenBank/DDBJ databases">
        <title>Sequencing the genomes of 1000 actinobacteria strains.</title>
        <authorList>
            <person name="Klenk H.-P."/>
        </authorList>
    </citation>
    <scope>NUCLEOTIDE SEQUENCE [LARGE SCALE GENOMIC DNA]</scope>
    <source>
        <strain evidence="7 8">DSM 14012</strain>
    </source>
</reference>
<organism evidence="7 8">
    <name type="scientific">Plantibacter flavus</name>
    <dbReference type="NCBI Taxonomy" id="150123"/>
    <lineage>
        <taxon>Bacteria</taxon>
        <taxon>Bacillati</taxon>
        <taxon>Actinomycetota</taxon>
        <taxon>Actinomycetes</taxon>
        <taxon>Micrococcales</taxon>
        <taxon>Microbacteriaceae</taxon>
        <taxon>Plantibacter</taxon>
    </lineage>
</organism>
<evidence type="ECO:0000256" key="4">
    <source>
        <dbReference type="PIRSR" id="PIRSR015582-1"/>
    </source>
</evidence>
<dbReference type="InterPro" id="IPR011206">
    <property type="entry name" value="Citrate_lyase_beta/mcl1/mcl2"/>
</dbReference>
<feature type="binding site" evidence="5">
    <location>
        <position position="149"/>
    </location>
    <ligand>
        <name>Mg(2+)</name>
        <dbReference type="ChEBI" id="CHEBI:18420"/>
    </ligand>
</feature>
<comment type="cofactor">
    <cofactor evidence="1">
        <name>Mg(2+)</name>
        <dbReference type="ChEBI" id="CHEBI:18420"/>
    </cofactor>
</comment>
<dbReference type="AlphaFoldDB" id="A0A3N2C412"/>
<accession>A0A3N2C412</accession>
<dbReference type="Gene3D" id="3.20.20.60">
    <property type="entry name" value="Phosphoenolpyruvate-binding domains"/>
    <property type="match status" value="1"/>
</dbReference>
<dbReference type="GO" id="GO:0000287">
    <property type="term" value="F:magnesium ion binding"/>
    <property type="evidence" value="ECO:0007669"/>
    <property type="project" value="TreeGrafter"/>
</dbReference>
<evidence type="ECO:0000256" key="1">
    <source>
        <dbReference type="ARBA" id="ARBA00001946"/>
    </source>
</evidence>
<name>A0A3N2C412_9MICO</name>
<evidence type="ECO:0000256" key="2">
    <source>
        <dbReference type="ARBA" id="ARBA00022723"/>
    </source>
</evidence>
<feature type="domain" description="HpcH/HpaI aldolase/citrate lyase" evidence="6">
    <location>
        <begin position="17"/>
        <end position="222"/>
    </location>
</feature>
<feature type="binding site" evidence="5">
    <location>
        <position position="123"/>
    </location>
    <ligand>
        <name>Mg(2+)</name>
        <dbReference type="ChEBI" id="CHEBI:18420"/>
    </ligand>
</feature>
<proteinExistence type="predicted"/>
<dbReference type="InterPro" id="IPR015813">
    <property type="entry name" value="Pyrv/PenolPyrv_kinase-like_dom"/>
</dbReference>
<evidence type="ECO:0000256" key="5">
    <source>
        <dbReference type="PIRSR" id="PIRSR015582-2"/>
    </source>
</evidence>
<feature type="binding site" evidence="4">
    <location>
        <position position="71"/>
    </location>
    <ligand>
        <name>substrate</name>
    </ligand>
</feature>
<dbReference type="RefSeq" id="WP_327083102.1">
    <property type="nucleotide sequence ID" value="NZ_FXAP01000005.1"/>
</dbReference>
<dbReference type="Proteomes" id="UP000266915">
    <property type="component" value="Unassembled WGS sequence"/>
</dbReference>
<dbReference type="EMBL" id="RKHL01000001">
    <property type="protein sequence ID" value="ROR82180.1"/>
    <property type="molecule type" value="Genomic_DNA"/>
</dbReference>
<evidence type="ECO:0000313" key="7">
    <source>
        <dbReference type="EMBL" id="ROR82180.1"/>
    </source>
</evidence>
<dbReference type="Pfam" id="PF03328">
    <property type="entry name" value="HpcH_HpaI"/>
    <property type="match status" value="1"/>
</dbReference>
<dbReference type="GO" id="GO:0006107">
    <property type="term" value="P:oxaloacetate metabolic process"/>
    <property type="evidence" value="ECO:0007669"/>
    <property type="project" value="TreeGrafter"/>
</dbReference>
<keyword evidence="2 5" id="KW-0479">Metal-binding</keyword>
<dbReference type="PIRSF" id="PIRSF015582">
    <property type="entry name" value="Cit_lyase_B"/>
    <property type="match status" value="1"/>
</dbReference>
<keyword evidence="3 5" id="KW-0460">Magnesium</keyword>
<evidence type="ECO:0000256" key="3">
    <source>
        <dbReference type="ARBA" id="ARBA00022842"/>
    </source>
</evidence>
<dbReference type="PANTHER" id="PTHR32308:SF10">
    <property type="entry name" value="CITRATE LYASE SUBUNIT BETA"/>
    <property type="match status" value="1"/>
</dbReference>
<keyword evidence="8" id="KW-1185">Reference proteome</keyword>
<dbReference type="InterPro" id="IPR040442">
    <property type="entry name" value="Pyrv_kinase-like_dom_sf"/>
</dbReference>
<dbReference type="GO" id="GO:0016829">
    <property type="term" value="F:lyase activity"/>
    <property type="evidence" value="ECO:0007669"/>
    <property type="project" value="UniProtKB-KW"/>
</dbReference>
<evidence type="ECO:0000259" key="6">
    <source>
        <dbReference type="Pfam" id="PF03328"/>
    </source>
</evidence>
<feature type="binding site" evidence="4">
    <location>
        <position position="123"/>
    </location>
    <ligand>
        <name>substrate</name>
    </ligand>
</feature>
<protein>
    <submittedName>
        <fullName evidence="7">Citrate lyase subunit beta/citryl-CoA lyase</fullName>
    </submittedName>
</protein>